<accession>A0A6G1I807</accession>
<gene>
    <name evidence="2" type="ORF">EJ06DRAFT_204760</name>
</gene>
<evidence type="ECO:0000256" key="1">
    <source>
        <dbReference type="SAM" id="MobiDB-lite"/>
    </source>
</evidence>
<feature type="region of interest" description="Disordered" evidence="1">
    <location>
        <begin position="38"/>
        <end position="99"/>
    </location>
</feature>
<evidence type="ECO:0000313" key="3">
    <source>
        <dbReference type="Proteomes" id="UP000799640"/>
    </source>
</evidence>
<feature type="compositionally biased region" description="Polar residues" evidence="1">
    <location>
        <begin position="78"/>
        <end position="89"/>
    </location>
</feature>
<dbReference type="AlphaFoldDB" id="A0A6G1I807"/>
<reference evidence="2" key="1">
    <citation type="journal article" date="2020" name="Stud. Mycol.">
        <title>101 Dothideomycetes genomes: a test case for predicting lifestyles and emergence of pathogens.</title>
        <authorList>
            <person name="Haridas S."/>
            <person name="Albert R."/>
            <person name="Binder M."/>
            <person name="Bloem J."/>
            <person name="Labutti K."/>
            <person name="Salamov A."/>
            <person name="Andreopoulos B."/>
            <person name="Baker S."/>
            <person name="Barry K."/>
            <person name="Bills G."/>
            <person name="Bluhm B."/>
            <person name="Cannon C."/>
            <person name="Castanera R."/>
            <person name="Culley D."/>
            <person name="Daum C."/>
            <person name="Ezra D."/>
            <person name="Gonzalez J."/>
            <person name="Henrissat B."/>
            <person name="Kuo A."/>
            <person name="Liang C."/>
            <person name="Lipzen A."/>
            <person name="Lutzoni F."/>
            <person name="Magnuson J."/>
            <person name="Mondo S."/>
            <person name="Nolan M."/>
            <person name="Ohm R."/>
            <person name="Pangilinan J."/>
            <person name="Park H.-J."/>
            <person name="Ramirez L."/>
            <person name="Alfaro M."/>
            <person name="Sun H."/>
            <person name="Tritt A."/>
            <person name="Yoshinaga Y."/>
            <person name="Zwiers L.-H."/>
            <person name="Turgeon B."/>
            <person name="Goodwin S."/>
            <person name="Spatafora J."/>
            <person name="Crous P."/>
            <person name="Grigoriev I."/>
        </authorList>
    </citation>
    <scope>NUCLEOTIDE SEQUENCE</scope>
    <source>
        <strain evidence="2">CBS 262.69</strain>
    </source>
</reference>
<dbReference type="EMBL" id="ML996688">
    <property type="protein sequence ID" value="KAF2404438.1"/>
    <property type="molecule type" value="Genomic_DNA"/>
</dbReference>
<organism evidence="2 3">
    <name type="scientific">Trichodelitschia bisporula</name>
    <dbReference type="NCBI Taxonomy" id="703511"/>
    <lineage>
        <taxon>Eukaryota</taxon>
        <taxon>Fungi</taxon>
        <taxon>Dikarya</taxon>
        <taxon>Ascomycota</taxon>
        <taxon>Pezizomycotina</taxon>
        <taxon>Dothideomycetes</taxon>
        <taxon>Dothideomycetes incertae sedis</taxon>
        <taxon>Phaeotrichales</taxon>
        <taxon>Phaeotrichaceae</taxon>
        <taxon>Trichodelitschia</taxon>
    </lineage>
</organism>
<dbReference type="Proteomes" id="UP000799640">
    <property type="component" value="Unassembled WGS sequence"/>
</dbReference>
<protein>
    <submittedName>
        <fullName evidence="2">Uncharacterized protein</fullName>
    </submittedName>
</protein>
<evidence type="ECO:0000313" key="2">
    <source>
        <dbReference type="EMBL" id="KAF2404438.1"/>
    </source>
</evidence>
<sequence length="260" mass="28369">MGQRNGNRLCLPVYAFLRRPRYLNLLPAVTRREEPVSLLGLNPPKHTAPPSRVSRATANLEYPPQSPPIHHVQEPQRPRTNAQSTQTPSSPLPHPEIIKQLPTAPWPSLQARLVAGRLRSTGATLPARASHGETRALALGGTDGLATRGGVGCLDEREGPRHSKLLCRPLLCMLPDFFIQLPECFLKLAICHNYTPSIHTGKALEALFQGLADGTALVDGYAEEGEDLGAPFSSVDCYCWGFQVIEVFADVGEGSLHFVY</sequence>
<name>A0A6G1I807_9PEZI</name>
<keyword evidence="3" id="KW-1185">Reference proteome</keyword>
<proteinExistence type="predicted"/>